<reference evidence="2" key="1">
    <citation type="submission" date="2016-07" db="EMBL/GenBank/DDBJ databases">
        <authorList>
            <person name="Florea S."/>
            <person name="Webb J.S."/>
            <person name="Jaromczyk J."/>
            <person name="Schardl C.L."/>
        </authorList>
    </citation>
    <scope>NUCLEOTIDE SEQUENCE [LARGE SCALE GENOMIC DNA]</scope>
    <source>
        <strain evidence="2">KCTC 42131</strain>
    </source>
</reference>
<dbReference type="InterPro" id="IPR017946">
    <property type="entry name" value="PLC-like_Pdiesterase_TIM-brl"/>
</dbReference>
<dbReference type="InterPro" id="IPR032075">
    <property type="entry name" value="PI-PLC-C1"/>
</dbReference>
<dbReference type="GO" id="GO:0006629">
    <property type="term" value="P:lipid metabolic process"/>
    <property type="evidence" value="ECO:0007669"/>
    <property type="project" value="InterPro"/>
</dbReference>
<proteinExistence type="predicted"/>
<dbReference type="Gene3D" id="3.20.20.190">
    <property type="entry name" value="Phosphatidylinositol (PI) phosphodiesterase"/>
    <property type="match status" value="1"/>
</dbReference>
<dbReference type="CDD" id="cd08589">
    <property type="entry name" value="PI-PLCc_SaPLC1_like"/>
    <property type="match status" value="1"/>
</dbReference>
<dbReference type="SUPFAM" id="SSF51695">
    <property type="entry name" value="PLC-like phosphodiesterases"/>
    <property type="match status" value="1"/>
</dbReference>
<evidence type="ECO:0000313" key="2">
    <source>
        <dbReference type="Proteomes" id="UP000175669"/>
    </source>
</evidence>
<accession>A0A1E8CN12</accession>
<protein>
    <recommendedName>
        <fullName evidence="3">Calcium-dependent phosphoinositide phospholipase C</fullName>
    </recommendedName>
</protein>
<evidence type="ECO:0008006" key="3">
    <source>
        <dbReference type="Google" id="ProtNLM"/>
    </source>
</evidence>
<keyword evidence="2" id="KW-1185">Reference proteome</keyword>
<comment type="caution">
    <text evidence="1">The sequence shown here is derived from an EMBL/GenBank/DDBJ whole genome shotgun (WGS) entry which is preliminary data.</text>
</comment>
<dbReference type="Proteomes" id="UP000175669">
    <property type="component" value="Unassembled WGS sequence"/>
</dbReference>
<organism evidence="1 2">
    <name type="scientific">Pseudohongiella acticola</name>
    <dbReference type="NCBI Taxonomy" id="1524254"/>
    <lineage>
        <taxon>Bacteria</taxon>
        <taxon>Pseudomonadati</taxon>
        <taxon>Pseudomonadota</taxon>
        <taxon>Gammaproteobacteria</taxon>
        <taxon>Pseudomonadales</taxon>
        <taxon>Pseudohongiellaceae</taxon>
        <taxon>Pseudohongiella</taxon>
    </lineage>
</organism>
<evidence type="ECO:0000313" key="1">
    <source>
        <dbReference type="EMBL" id="OFE13839.1"/>
    </source>
</evidence>
<dbReference type="GO" id="GO:0008081">
    <property type="term" value="F:phosphoric diester hydrolase activity"/>
    <property type="evidence" value="ECO:0007669"/>
    <property type="project" value="InterPro"/>
</dbReference>
<dbReference type="AlphaFoldDB" id="A0A1E8CN12"/>
<dbReference type="Pfam" id="PF16670">
    <property type="entry name" value="PI-PLC-C1"/>
    <property type="match status" value="1"/>
</dbReference>
<gene>
    <name evidence="1" type="ORF">PHACT_01070</name>
</gene>
<dbReference type="EMBL" id="MASR01000001">
    <property type="protein sequence ID" value="OFE13839.1"/>
    <property type="molecule type" value="Genomic_DNA"/>
</dbReference>
<sequence length="366" mass="40590">MLYAAGPECSALTADNADQCLRLNQVQVLGSHNSYKLLPSPDLIRYLNDYRDGWAKDISYQHRPLAEQLQRLDIRQFELDVFADPEGGLFAHPAGGELVADPDMASNRRVLQVPGLKVLHSQDIDYRTTCLTLISCLTQIRDWSKQNPSHLPIMIMLELKDSPRQDWGPVQYTTPVTIDASNILSVDGEIWQVFERSHVITPDDVRGDYQSLNAAILQQGWPTLAQSRGKVLFALDNTGRHLDDYLSHAPGLTDRALFVSAEPGHPASAFLKMNNVFDDAKAIRSYVEQGYLVRTRSDVPSHEARTGDTTRRDLAFASGAQYISTDYAEPSDLGSDYQVVLPDTQGAGRCNPVSAPAGCDSDFLQE</sequence>
<name>A0A1E8CN12_9GAMM</name>
<dbReference type="STRING" id="1524254.PHACT_01070"/>